<keyword evidence="3" id="KW-0687">Ribonucleoprotein</keyword>
<dbReference type="InterPro" id="IPR001911">
    <property type="entry name" value="Ribosomal_bS21"/>
</dbReference>
<feature type="region of interest" description="Disordered" evidence="4">
    <location>
        <begin position="36"/>
        <end position="108"/>
    </location>
</feature>
<feature type="compositionally biased region" description="Low complexity" evidence="4">
    <location>
        <begin position="37"/>
        <end position="62"/>
    </location>
</feature>
<reference evidence="6" key="1">
    <citation type="journal article" date="2017" name="Nat. Microbiol.">
        <title>Global analysis of biosynthetic gene clusters reveals vast potential of secondary metabolite production in Penicillium species.</title>
        <authorList>
            <person name="Nielsen J.C."/>
            <person name="Grijseels S."/>
            <person name="Prigent S."/>
            <person name="Ji B."/>
            <person name="Dainat J."/>
            <person name="Nielsen K.F."/>
            <person name="Frisvad J.C."/>
            <person name="Workman M."/>
            <person name="Nielsen J."/>
        </authorList>
    </citation>
    <scope>NUCLEOTIDE SEQUENCE [LARGE SCALE GENOMIC DNA]</scope>
    <source>
        <strain evidence="6">IBT 24891</strain>
    </source>
</reference>
<dbReference type="Pfam" id="PF01165">
    <property type="entry name" value="Ribosomal_S21"/>
    <property type="match status" value="1"/>
</dbReference>
<evidence type="ECO:0000313" key="6">
    <source>
        <dbReference type="Proteomes" id="UP000191285"/>
    </source>
</evidence>
<keyword evidence="6" id="KW-1185">Reference proteome</keyword>
<accession>A0A1V6U1P4</accession>
<dbReference type="InterPro" id="IPR052837">
    <property type="entry name" value="Mitoribosomal_bS21"/>
</dbReference>
<name>A0A1V6U1P4_9EURO</name>
<keyword evidence="2" id="KW-0689">Ribosomal protein</keyword>
<dbReference type="Proteomes" id="UP000191285">
    <property type="component" value="Unassembled WGS sequence"/>
</dbReference>
<gene>
    <name evidence="5" type="ORF">PENSTE_c001G01195</name>
</gene>
<evidence type="ECO:0000256" key="4">
    <source>
        <dbReference type="SAM" id="MobiDB-lite"/>
    </source>
</evidence>
<protein>
    <recommendedName>
        <fullName evidence="7">Ribosomal protein S21</fullName>
    </recommendedName>
</protein>
<dbReference type="EMBL" id="MLKD01000001">
    <property type="protein sequence ID" value="OQE32284.1"/>
    <property type="molecule type" value="Genomic_DNA"/>
</dbReference>
<evidence type="ECO:0000256" key="2">
    <source>
        <dbReference type="ARBA" id="ARBA00022980"/>
    </source>
</evidence>
<dbReference type="GO" id="GO:0005763">
    <property type="term" value="C:mitochondrial small ribosomal subunit"/>
    <property type="evidence" value="ECO:0007669"/>
    <property type="project" value="TreeGrafter"/>
</dbReference>
<dbReference type="GO" id="GO:0003735">
    <property type="term" value="F:structural constituent of ribosome"/>
    <property type="evidence" value="ECO:0007669"/>
    <property type="project" value="InterPro"/>
</dbReference>
<comment type="caution">
    <text evidence="5">The sequence shown here is derived from an EMBL/GenBank/DDBJ whole genome shotgun (WGS) entry which is preliminary data.</text>
</comment>
<dbReference type="PANTHER" id="PTHR41237">
    <property type="entry name" value="37S RIBOSOMAL PROTEIN MRP21, MITOCHONDRIAL"/>
    <property type="match status" value="1"/>
</dbReference>
<proteinExistence type="inferred from homology"/>
<evidence type="ECO:0000256" key="3">
    <source>
        <dbReference type="ARBA" id="ARBA00023274"/>
    </source>
</evidence>
<organism evidence="5 6">
    <name type="scientific">Penicillium steckii</name>
    <dbReference type="NCBI Taxonomy" id="303698"/>
    <lineage>
        <taxon>Eukaryota</taxon>
        <taxon>Fungi</taxon>
        <taxon>Dikarya</taxon>
        <taxon>Ascomycota</taxon>
        <taxon>Pezizomycotina</taxon>
        <taxon>Eurotiomycetes</taxon>
        <taxon>Eurotiomycetidae</taxon>
        <taxon>Eurotiales</taxon>
        <taxon>Aspergillaceae</taxon>
        <taxon>Penicillium</taxon>
    </lineage>
</organism>
<evidence type="ECO:0008006" key="7">
    <source>
        <dbReference type="Google" id="ProtNLM"/>
    </source>
</evidence>
<dbReference type="PANTHER" id="PTHR41237:SF1">
    <property type="entry name" value="SMALL RIBOSOMAL SUBUNIT PROTEIN BS21M"/>
    <property type="match status" value="1"/>
</dbReference>
<dbReference type="STRING" id="303698.A0A1V6U1P4"/>
<comment type="similarity">
    <text evidence="1">Belongs to the bacterial ribosomal protein bS21 family.</text>
</comment>
<dbReference type="AlphaFoldDB" id="A0A1V6U1P4"/>
<evidence type="ECO:0000313" key="5">
    <source>
        <dbReference type="EMBL" id="OQE32284.1"/>
    </source>
</evidence>
<dbReference type="OrthoDB" id="2501249at2759"/>
<sequence>MDTRILARGLRARPTPWLLNQQPRFQQSFLNSTLRYNSSKAPSQPPKQTSSQTSESSTQNTPAATPKSQEQPSDVASDFDEILNKLDLGNRATPPSDGRNSNRRGNSDSLAANVASLSASAGRHNQERMAQQLASRKMELKLGPTLGRQIHVEPERGVDLAAAIRNLQMTCATNKIKAQSFEQRFHKRKGAVRKEQKRMRWRKLFKFSFQETVRKIQRMQTQGW</sequence>
<evidence type="ECO:0000256" key="1">
    <source>
        <dbReference type="ARBA" id="ARBA00006640"/>
    </source>
</evidence>
<dbReference type="GO" id="GO:0070124">
    <property type="term" value="P:mitochondrial translational initiation"/>
    <property type="evidence" value="ECO:0007669"/>
    <property type="project" value="TreeGrafter"/>
</dbReference>